<sequence>MPRGPNNEADGETDILARGMRRLMRRDDSAIPPPNIDNDPTSNATSSETLNRRSDPALTMRVFSEFYDEIVDHLCLRDAVYISQACRRLRPLIKGYLGRALLNRILGPYVDDPHTLRDLMRRHKSVVSGSSALDLIMNDRIWSPNDLDIFCPKGSGETLMDHLINSEGYEVRIPEWDEVKDAEYEDLKAVHYIYRLEKPLETKKPSRSTSSARRREIREPPTIKIDIIESTTSSALKPLTFFRNTLCMNFLSADYLIVLYPILTFQRQGILQIWGAHDSSIGPKYRARGYTLYTKVNTRNLCKTGMGCPNKYRSSSDVACMQVHFGAPRTHQNHNPSFEDTLWLLMIAGRRCSFHGCPGEVRVPLSFLREPVLVPEKGTLVDLVMNRLDADPGTEIRVSSYPRPM</sequence>
<dbReference type="EMBL" id="KV428221">
    <property type="protein sequence ID" value="KZT33745.1"/>
    <property type="molecule type" value="Genomic_DNA"/>
</dbReference>
<dbReference type="OrthoDB" id="3266994at2759"/>
<feature type="region of interest" description="Disordered" evidence="1">
    <location>
        <begin position="26"/>
        <end position="52"/>
    </location>
</feature>
<protein>
    <submittedName>
        <fullName evidence="2">Uncharacterized protein</fullName>
    </submittedName>
</protein>
<dbReference type="STRING" id="1314776.A0A165YYM1"/>
<gene>
    <name evidence="2" type="ORF">SISSUDRAFT_1065888</name>
</gene>
<organism evidence="2 3">
    <name type="scientific">Sistotremastrum suecicum HHB10207 ss-3</name>
    <dbReference type="NCBI Taxonomy" id="1314776"/>
    <lineage>
        <taxon>Eukaryota</taxon>
        <taxon>Fungi</taxon>
        <taxon>Dikarya</taxon>
        <taxon>Basidiomycota</taxon>
        <taxon>Agaricomycotina</taxon>
        <taxon>Agaricomycetes</taxon>
        <taxon>Sistotremastrales</taxon>
        <taxon>Sistotremastraceae</taxon>
        <taxon>Sistotremastrum</taxon>
    </lineage>
</organism>
<proteinExistence type="predicted"/>
<keyword evidence="3" id="KW-1185">Reference proteome</keyword>
<accession>A0A165YYM1</accession>
<dbReference type="AlphaFoldDB" id="A0A165YYM1"/>
<reference evidence="2 3" key="1">
    <citation type="journal article" date="2016" name="Mol. Biol. Evol.">
        <title>Comparative Genomics of Early-Diverging Mushroom-Forming Fungi Provides Insights into the Origins of Lignocellulose Decay Capabilities.</title>
        <authorList>
            <person name="Nagy L.G."/>
            <person name="Riley R."/>
            <person name="Tritt A."/>
            <person name="Adam C."/>
            <person name="Daum C."/>
            <person name="Floudas D."/>
            <person name="Sun H."/>
            <person name="Yadav J.S."/>
            <person name="Pangilinan J."/>
            <person name="Larsson K.H."/>
            <person name="Matsuura K."/>
            <person name="Barry K."/>
            <person name="Labutti K."/>
            <person name="Kuo R."/>
            <person name="Ohm R.A."/>
            <person name="Bhattacharya S.S."/>
            <person name="Shirouzu T."/>
            <person name="Yoshinaga Y."/>
            <person name="Martin F.M."/>
            <person name="Grigoriev I.V."/>
            <person name="Hibbett D.S."/>
        </authorList>
    </citation>
    <scope>NUCLEOTIDE SEQUENCE [LARGE SCALE GENOMIC DNA]</scope>
    <source>
        <strain evidence="2 3">HHB10207 ss-3</strain>
    </source>
</reference>
<name>A0A165YYM1_9AGAM</name>
<evidence type="ECO:0000313" key="3">
    <source>
        <dbReference type="Proteomes" id="UP000076798"/>
    </source>
</evidence>
<evidence type="ECO:0000256" key="1">
    <source>
        <dbReference type="SAM" id="MobiDB-lite"/>
    </source>
</evidence>
<dbReference type="Proteomes" id="UP000076798">
    <property type="component" value="Unassembled WGS sequence"/>
</dbReference>
<evidence type="ECO:0000313" key="2">
    <source>
        <dbReference type="EMBL" id="KZT33745.1"/>
    </source>
</evidence>
<feature type="compositionally biased region" description="Polar residues" evidence="1">
    <location>
        <begin position="38"/>
        <end position="49"/>
    </location>
</feature>